<protein>
    <submittedName>
        <fullName evidence="1">Uncharacterized protein</fullName>
    </submittedName>
</protein>
<gene>
    <name evidence="1" type="ORF">ILUMI_05955</name>
</gene>
<dbReference type="EMBL" id="VTPC01002327">
    <property type="protein sequence ID" value="KAF2900235.1"/>
    <property type="molecule type" value="Genomic_DNA"/>
</dbReference>
<organism evidence="1 2">
    <name type="scientific">Ignelater luminosus</name>
    <name type="common">Cucubano</name>
    <name type="synonym">Pyrophorus luminosus</name>
    <dbReference type="NCBI Taxonomy" id="2038154"/>
    <lineage>
        <taxon>Eukaryota</taxon>
        <taxon>Metazoa</taxon>
        <taxon>Ecdysozoa</taxon>
        <taxon>Arthropoda</taxon>
        <taxon>Hexapoda</taxon>
        <taxon>Insecta</taxon>
        <taxon>Pterygota</taxon>
        <taxon>Neoptera</taxon>
        <taxon>Endopterygota</taxon>
        <taxon>Coleoptera</taxon>
        <taxon>Polyphaga</taxon>
        <taxon>Elateriformia</taxon>
        <taxon>Elateroidea</taxon>
        <taxon>Elateridae</taxon>
        <taxon>Agrypninae</taxon>
        <taxon>Pyrophorini</taxon>
        <taxon>Ignelater</taxon>
    </lineage>
</organism>
<dbReference type="Proteomes" id="UP000801492">
    <property type="component" value="Unassembled WGS sequence"/>
</dbReference>
<dbReference type="OrthoDB" id="7902892at2759"/>
<evidence type="ECO:0000313" key="1">
    <source>
        <dbReference type="EMBL" id="KAF2900235.1"/>
    </source>
</evidence>
<keyword evidence="2" id="KW-1185">Reference proteome</keyword>
<sequence length="108" mass="12068">MNTGNKKIVLDIVSNEPGNSTQEIARLVGVSHRTVHTTSTQDGQRGHQWHFGVNVWSAILNTQILRPVFLSNRPNADNYLRFLNDALLDILMDLSLTNVISARWCPGS</sequence>
<comment type="caution">
    <text evidence="1">The sequence shown here is derived from an EMBL/GenBank/DDBJ whole genome shotgun (WGS) entry which is preliminary data.</text>
</comment>
<accession>A0A8K0DGM9</accession>
<dbReference type="AlphaFoldDB" id="A0A8K0DGM9"/>
<reference evidence="1" key="1">
    <citation type="submission" date="2019-08" db="EMBL/GenBank/DDBJ databases">
        <title>The genome of the North American firefly Photinus pyralis.</title>
        <authorList>
            <consortium name="Photinus pyralis genome working group"/>
            <person name="Fallon T.R."/>
            <person name="Sander Lower S.E."/>
            <person name="Weng J.-K."/>
        </authorList>
    </citation>
    <scope>NUCLEOTIDE SEQUENCE</scope>
    <source>
        <strain evidence="1">TRF0915ILg1</strain>
        <tissue evidence="1">Whole body</tissue>
    </source>
</reference>
<name>A0A8K0DGM9_IGNLU</name>
<proteinExistence type="predicted"/>
<evidence type="ECO:0000313" key="2">
    <source>
        <dbReference type="Proteomes" id="UP000801492"/>
    </source>
</evidence>